<dbReference type="InterPro" id="IPR004276">
    <property type="entry name" value="GlycoTrans_28_N"/>
</dbReference>
<dbReference type="RefSeq" id="WP_240486710.1">
    <property type="nucleotide sequence ID" value="NZ_JMCB01000005.1"/>
</dbReference>
<dbReference type="GO" id="GO:1901137">
    <property type="term" value="P:carbohydrate derivative biosynthetic process"/>
    <property type="evidence" value="ECO:0007669"/>
    <property type="project" value="UniProtKB-ARBA"/>
</dbReference>
<evidence type="ECO:0008006" key="5">
    <source>
        <dbReference type="Google" id="ProtNLM"/>
    </source>
</evidence>
<dbReference type="Proteomes" id="UP000028725">
    <property type="component" value="Unassembled WGS sequence"/>
</dbReference>
<gene>
    <name evidence="3" type="ORF">DB31_7120</name>
</gene>
<sequence length="394" mass="41380">MKFLLAAPGSRGDFQPMLALALGLRSAGHEAILAARPLYASDAAAFQVPFVPMGQDVEEFLRGRAGGAPGYLPPGTIEAFLDQECRAQLECLPALAEGVDFVLGAGMAMAVRSAAAAVGAPYLAVVYAPGLFMPRGRTSIFVPPVLLQTVRDFHARRGLPPVEDLLAYAFPPERVLLAADEELLGSLGGVQVWAPPTGALLLEDPRPLEDELEAFLAAGEPPIYIGFGSLAGSEPALNEQLLREVVEAVGCRAVFHAGRNAPARPQVEGPLLRIGHAAHRPLFARVAAVVHHGGAGTFAAAARAGVPQVLVPHAYDQPFWAERAYRLGIAPAPFFARGVKAPQLIASIQQALTDERLRHQARALAAVLTPRDGVGTAVACLTGARMGAPEEKPG</sequence>
<dbReference type="PANTHER" id="PTHR48050:SF13">
    <property type="entry name" value="STEROL 3-BETA-GLUCOSYLTRANSFERASE UGT80A2"/>
    <property type="match status" value="1"/>
</dbReference>
<evidence type="ECO:0000259" key="2">
    <source>
        <dbReference type="Pfam" id="PF06722"/>
    </source>
</evidence>
<organism evidence="3 4">
    <name type="scientific">Hyalangium minutum</name>
    <dbReference type="NCBI Taxonomy" id="394096"/>
    <lineage>
        <taxon>Bacteria</taxon>
        <taxon>Pseudomonadati</taxon>
        <taxon>Myxococcota</taxon>
        <taxon>Myxococcia</taxon>
        <taxon>Myxococcales</taxon>
        <taxon>Cystobacterineae</taxon>
        <taxon>Archangiaceae</taxon>
        <taxon>Hyalangium</taxon>
    </lineage>
</organism>
<dbReference type="Pfam" id="PF06722">
    <property type="entry name" value="EryCIII-like_C"/>
    <property type="match status" value="1"/>
</dbReference>
<dbReference type="InterPro" id="IPR010610">
    <property type="entry name" value="EryCIII-like_C"/>
</dbReference>
<proteinExistence type="predicted"/>
<dbReference type="Gene3D" id="3.40.50.2000">
    <property type="entry name" value="Glycogen Phosphorylase B"/>
    <property type="match status" value="2"/>
</dbReference>
<dbReference type="Pfam" id="PF03033">
    <property type="entry name" value="Glyco_transf_28"/>
    <property type="match status" value="1"/>
</dbReference>
<feature type="domain" description="Glycosyltransferase family 28 N-terminal" evidence="1">
    <location>
        <begin position="3"/>
        <end position="67"/>
    </location>
</feature>
<dbReference type="AlphaFoldDB" id="A0A085WNF5"/>
<evidence type="ECO:0000259" key="1">
    <source>
        <dbReference type="Pfam" id="PF03033"/>
    </source>
</evidence>
<comment type="caution">
    <text evidence="3">The sequence shown here is derived from an EMBL/GenBank/DDBJ whole genome shotgun (WGS) entry which is preliminary data.</text>
</comment>
<reference evidence="3 4" key="1">
    <citation type="submission" date="2014-04" db="EMBL/GenBank/DDBJ databases">
        <title>Genome assembly of Hyalangium minutum DSM 14724.</title>
        <authorList>
            <person name="Sharma G."/>
            <person name="Subramanian S."/>
        </authorList>
    </citation>
    <scope>NUCLEOTIDE SEQUENCE [LARGE SCALE GENOMIC DNA]</scope>
    <source>
        <strain evidence="3 4">DSM 14724</strain>
    </source>
</reference>
<protein>
    <recommendedName>
        <fullName evidence="5">Glycosyltransferase</fullName>
    </recommendedName>
</protein>
<accession>A0A085WNF5</accession>
<dbReference type="EMBL" id="JMCB01000005">
    <property type="protein sequence ID" value="KFE69218.1"/>
    <property type="molecule type" value="Genomic_DNA"/>
</dbReference>
<dbReference type="PANTHER" id="PTHR48050">
    <property type="entry name" value="STEROL 3-BETA-GLUCOSYLTRANSFERASE"/>
    <property type="match status" value="1"/>
</dbReference>
<keyword evidence="4" id="KW-1185">Reference proteome</keyword>
<evidence type="ECO:0000313" key="4">
    <source>
        <dbReference type="Proteomes" id="UP000028725"/>
    </source>
</evidence>
<evidence type="ECO:0000313" key="3">
    <source>
        <dbReference type="EMBL" id="KFE69218.1"/>
    </source>
</evidence>
<dbReference type="GO" id="GO:0005975">
    <property type="term" value="P:carbohydrate metabolic process"/>
    <property type="evidence" value="ECO:0007669"/>
    <property type="project" value="InterPro"/>
</dbReference>
<name>A0A085WNF5_9BACT</name>
<dbReference type="FunFam" id="3.40.50.2000:FF:000009">
    <property type="entry name" value="Sterol 3-beta-glucosyltransferase UGT80A2"/>
    <property type="match status" value="1"/>
</dbReference>
<dbReference type="InterPro" id="IPR050426">
    <property type="entry name" value="Glycosyltransferase_28"/>
</dbReference>
<dbReference type="GO" id="GO:0016758">
    <property type="term" value="F:hexosyltransferase activity"/>
    <property type="evidence" value="ECO:0007669"/>
    <property type="project" value="InterPro"/>
</dbReference>
<dbReference type="SUPFAM" id="SSF53756">
    <property type="entry name" value="UDP-Glycosyltransferase/glycogen phosphorylase"/>
    <property type="match status" value="1"/>
</dbReference>
<feature type="domain" description="Erythromycin biosynthesis protein CIII-like C-terminal" evidence="2">
    <location>
        <begin position="282"/>
        <end position="366"/>
    </location>
</feature>
<dbReference type="STRING" id="394096.DB31_7120"/>